<dbReference type="SUPFAM" id="SSF51971">
    <property type="entry name" value="Nucleotide-binding domain"/>
    <property type="match status" value="1"/>
</dbReference>
<evidence type="ECO:0000256" key="1">
    <source>
        <dbReference type="ARBA" id="ARBA00001974"/>
    </source>
</evidence>
<name>S3N3W8_9GAMM</name>
<accession>S3N3W8</accession>
<reference evidence="6 7" key="1">
    <citation type="submission" date="2013-06" db="EMBL/GenBank/DDBJ databases">
        <title>The Genome Sequence of Acinetobacter rudis CIP 110305.</title>
        <authorList>
            <consortium name="The Broad Institute Genome Sequencing Platform"/>
            <consortium name="The Broad Institute Genome Sequencing Center for Infectious Disease"/>
            <person name="Cerqueira G."/>
            <person name="Feldgarden M."/>
            <person name="Courvalin P."/>
            <person name="Perichon B."/>
            <person name="Grillot-Courvalin C."/>
            <person name="Clermont D."/>
            <person name="Rocha E."/>
            <person name="Yoon E.-J."/>
            <person name="Nemec A."/>
            <person name="Young S.K."/>
            <person name="Zeng Q."/>
            <person name="Gargeya S."/>
            <person name="Fitzgerald M."/>
            <person name="Abouelleil A."/>
            <person name="Alvarado L."/>
            <person name="Berlin A.M."/>
            <person name="Chapman S.B."/>
            <person name="Dewar J."/>
            <person name="Goldberg J."/>
            <person name="Griggs A."/>
            <person name="Gujja S."/>
            <person name="Hansen M."/>
            <person name="Howarth C."/>
            <person name="Imamovic A."/>
            <person name="Larimer J."/>
            <person name="McCowan C."/>
            <person name="Murphy C."/>
            <person name="Pearson M."/>
            <person name="Priest M."/>
            <person name="Roberts A."/>
            <person name="Saif S."/>
            <person name="Shea T."/>
            <person name="Sykes S."/>
            <person name="Wortman J."/>
            <person name="Nusbaum C."/>
            <person name="Birren B."/>
        </authorList>
    </citation>
    <scope>NUCLEOTIDE SEQUENCE [LARGE SCALE GENOMIC DNA]</scope>
    <source>
        <strain evidence="6 7">CIP 110305</strain>
    </source>
</reference>
<sequence length="384" mass="43147">MNTKQADLIIVGAGILGLSAAIQAREQGLSVLVFEKDAEAIGATRRNFGVVGTSTLSHPESIWRQYAVETRQFYQCIQEKTNISLQPRQGLYLANTALQWQVLNEFSQRTAAYQINAKLLSPQQLGTHFSYLKPTTTVYGALEVVGDYSVEPDLLAMRLLQYAAQLGVEIQCNACVVKTRSSSAGVWVEIASGQHYQAAQVMICHGEITQILYPEQLKRMGMQRCSLQMALTEPYEHNLDATIYSGLSIARYPAFEVCPSYLQLKQETEQGIVADYGIHILLKQNRFGQLIVGDSHEYQSLDAARYYQQREVIHQYILNYCKENIGLELPPIERRWTGYYLSHPDQLACINEVEPNIYLISSIGGKGMTTAAGFIKNFLETHIF</sequence>
<dbReference type="Proteomes" id="UP000014568">
    <property type="component" value="Unassembled WGS sequence"/>
</dbReference>
<evidence type="ECO:0000256" key="3">
    <source>
        <dbReference type="ARBA" id="ARBA00022630"/>
    </source>
</evidence>
<evidence type="ECO:0000259" key="5">
    <source>
        <dbReference type="Pfam" id="PF01266"/>
    </source>
</evidence>
<dbReference type="InterPro" id="IPR036188">
    <property type="entry name" value="FAD/NAD-bd_sf"/>
</dbReference>
<dbReference type="GO" id="GO:0016491">
    <property type="term" value="F:oxidoreductase activity"/>
    <property type="evidence" value="ECO:0007669"/>
    <property type="project" value="UniProtKB-KW"/>
</dbReference>
<dbReference type="NCBIfam" id="TIGR03364">
    <property type="entry name" value="HpnW_proposed"/>
    <property type="match status" value="1"/>
</dbReference>
<gene>
    <name evidence="6" type="ORF">F945_01536</name>
</gene>
<dbReference type="PANTHER" id="PTHR13847">
    <property type="entry name" value="SARCOSINE DEHYDROGENASE-RELATED"/>
    <property type="match status" value="1"/>
</dbReference>
<dbReference type="OrthoDB" id="9799943at2"/>
<dbReference type="HOGENOM" id="CLU_060691_0_0_6"/>
<comment type="caution">
    <text evidence="6">The sequence shown here is derived from an EMBL/GenBank/DDBJ whole genome shotgun (WGS) entry which is preliminary data.</text>
</comment>
<dbReference type="AlphaFoldDB" id="S3N3W8"/>
<keyword evidence="3" id="KW-0285">Flavoprotein</keyword>
<evidence type="ECO:0000256" key="4">
    <source>
        <dbReference type="ARBA" id="ARBA00023002"/>
    </source>
</evidence>
<dbReference type="InterPro" id="IPR017741">
    <property type="entry name" value="FAD-dependent_OxRdtase_HpnW"/>
</dbReference>
<dbReference type="Gene3D" id="3.30.9.10">
    <property type="entry name" value="D-Amino Acid Oxidase, subunit A, domain 2"/>
    <property type="match status" value="1"/>
</dbReference>
<keyword evidence="4" id="KW-0560">Oxidoreductase</keyword>
<evidence type="ECO:0000256" key="2">
    <source>
        <dbReference type="ARBA" id="ARBA00009410"/>
    </source>
</evidence>
<dbReference type="EMBL" id="ATGI01000018">
    <property type="protein sequence ID" value="EPF74497.1"/>
    <property type="molecule type" value="Genomic_DNA"/>
</dbReference>
<dbReference type="InterPro" id="IPR006076">
    <property type="entry name" value="FAD-dep_OxRdtase"/>
</dbReference>
<organism evidence="6 7">
    <name type="scientific">Acinetobacter rudis CIP 110305</name>
    <dbReference type="NCBI Taxonomy" id="421052"/>
    <lineage>
        <taxon>Bacteria</taxon>
        <taxon>Pseudomonadati</taxon>
        <taxon>Pseudomonadota</taxon>
        <taxon>Gammaproteobacteria</taxon>
        <taxon>Moraxellales</taxon>
        <taxon>Moraxellaceae</taxon>
        <taxon>Acinetobacter</taxon>
    </lineage>
</organism>
<dbReference type="STRING" id="632955.GCA_000829675_00989"/>
<dbReference type="Gene3D" id="3.50.50.60">
    <property type="entry name" value="FAD/NAD(P)-binding domain"/>
    <property type="match status" value="1"/>
</dbReference>
<dbReference type="PANTHER" id="PTHR13847:SF286">
    <property type="entry name" value="D-AMINO ACID DEHYDROGENASE"/>
    <property type="match status" value="1"/>
</dbReference>
<keyword evidence="7" id="KW-1185">Reference proteome</keyword>
<evidence type="ECO:0000313" key="7">
    <source>
        <dbReference type="Proteomes" id="UP000014568"/>
    </source>
</evidence>
<dbReference type="RefSeq" id="WP_016655944.1">
    <property type="nucleotide sequence ID" value="NZ_KE340352.1"/>
</dbReference>
<dbReference type="eggNOG" id="COG0665">
    <property type="taxonomic scope" value="Bacteria"/>
</dbReference>
<evidence type="ECO:0000313" key="6">
    <source>
        <dbReference type="EMBL" id="EPF74497.1"/>
    </source>
</evidence>
<dbReference type="PATRIC" id="fig|421052.3.peg.1494"/>
<comment type="cofactor">
    <cofactor evidence="1">
        <name>FAD</name>
        <dbReference type="ChEBI" id="CHEBI:57692"/>
    </cofactor>
</comment>
<protein>
    <submittedName>
        <fullName evidence="6">FAD dependent oxidoreductase</fullName>
    </submittedName>
</protein>
<proteinExistence type="inferred from homology"/>
<dbReference type="GO" id="GO:0005737">
    <property type="term" value="C:cytoplasm"/>
    <property type="evidence" value="ECO:0007669"/>
    <property type="project" value="TreeGrafter"/>
</dbReference>
<dbReference type="PRINTS" id="PR00411">
    <property type="entry name" value="PNDRDTASEI"/>
</dbReference>
<dbReference type="Pfam" id="PF01266">
    <property type="entry name" value="DAO"/>
    <property type="match status" value="1"/>
</dbReference>
<comment type="similarity">
    <text evidence="2">Belongs to the DadA oxidoreductase family.</text>
</comment>
<feature type="domain" description="FAD dependent oxidoreductase" evidence="5">
    <location>
        <begin position="7"/>
        <end position="373"/>
    </location>
</feature>